<dbReference type="InterPro" id="IPR003369">
    <property type="entry name" value="TatA/B/E"/>
</dbReference>
<comment type="subcellular location">
    <subcellularLocation>
        <location evidence="9">Cell membrane</location>
        <topology evidence="9">Single-pass membrane protein</topology>
    </subcellularLocation>
    <subcellularLocation>
        <location evidence="1">Membrane</location>
        <topology evidence="1">Single-pass membrane protein</topology>
    </subcellularLocation>
</comment>
<feature type="coiled-coil region" evidence="10">
    <location>
        <begin position="40"/>
        <end position="90"/>
    </location>
</feature>
<evidence type="ECO:0000313" key="15">
    <source>
        <dbReference type="Proteomes" id="UP000195953"/>
    </source>
</evidence>
<dbReference type="Proteomes" id="UP000195953">
    <property type="component" value="Chromosome 1"/>
</dbReference>
<dbReference type="GO" id="GO:0043953">
    <property type="term" value="P:protein transport by the Tat complex"/>
    <property type="evidence" value="ECO:0007669"/>
    <property type="project" value="UniProtKB-UniRule"/>
</dbReference>
<keyword evidence="2 9" id="KW-0813">Transport</keyword>
<dbReference type="OrthoDB" id="9816005at2"/>
<evidence type="ECO:0000256" key="1">
    <source>
        <dbReference type="ARBA" id="ARBA00004167"/>
    </source>
</evidence>
<keyword evidence="4 9" id="KW-0812">Transmembrane</keyword>
<dbReference type="RefSeq" id="WP_002803767.1">
    <property type="nucleotide sequence ID" value="NZ_CP016830.1"/>
</dbReference>
<reference evidence="12 14" key="2">
    <citation type="submission" date="2017-05" db="EMBL/GenBank/DDBJ databases">
        <authorList>
            <person name="Blom J."/>
        </authorList>
    </citation>
    <scope>NUCLEOTIDE SEQUENCE [LARGE SCALE GENOMIC DNA]</scope>
    <source>
        <strain evidence="12">PD885</strain>
    </source>
</reference>
<dbReference type="GO" id="GO:0033281">
    <property type="term" value="C:TAT protein transport complex"/>
    <property type="evidence" value="ECO:0007669"/>
    <property type="project" value="UniProtKB-UniRule"/>
</dbReference>
<name>A0A1Y6GQ45_9XANT</name>
<dbReference type="GO" id="GO:0008320">
    <property type="term" value="F:protein transmembrane transporter activity"/>
    <property type="evidence" value="ECO:0007669"/>
    <property type="project" value="UniProtKB-UniRule"/>
</dbReference>
<evidence type="ECO:0000256" key="9">
    <source>
        <dbReference type="HAMAP-Rule" id="MF_00237"/>
    </source>
</evidence>
<dbReference type="EMBL" id="LT853882">
    <property type="protein sequence ID" value="SMQ97375.1"/>
    <property type="molecule type" value="Genomic_DNA"/>
</dbReference>
<keyword evidence="10" id="KW-0175">Coiled coil</keyword>
<evidence type="ECO:0000313" key="12">
    <source>
        <dbReference type="EMBL" id="SMQ97375.1"/>
    </source>
</evidence>
<protein>
    <recommendedName>
        <fullName evidence="9">Sec-independent protein translocase protein TatB</fullName>
    </recommendedName>
</protein>
<keyword evidence="6 9" id="KW-1133">Transmembrane helix</keyword>
<dbReference type="AlphaFoldDB" id="A0A1Y6GQ45"/>
<evidence type="ECO:0000256" key="11">
    <source>
        <dbReference type="SAM" id="MobiDB-lite"/>
    </source>
</evidence>
<sequence length="203" mass="21471">MFDIGVGELTLIAVVALVVLGPERLPKAARFAGLWVRRARAQWDSVKQELERELEAEELKRSLQDVQASLREAEDQLRNKQQQVEQGARALHDDVGRDIDIRSSATPVATPLELAHADLSAGSTAESALDASAPAGPATAAPVIAQAQPIAPSPHQTLVPAPHDTAVPAPHAAHTTNAHAAPINAASTPTVPTEPTKIQEKHP</sequence>
<evidence type="ECO:0000256" key="10">
    <source>
        <dbReference type="SAM" id="Coils"/>
    </source>
</evidence>
<evidence type="ECO:0000256" key="7">
    <source>
        <dbReference type="ARBA" id="ARBA00023010"/>
    </source>
</evidence>
<keyword evidence="8 9" id="KW-0472">Membrane</keyword>
<dbReference type="KEGG" id="xfr:BER92_18955"/>
<dbReference type="PANTHER" id="PTHR33162">
    <property type="entry name" value="SEC-INDEPENDENT PROTEIN TRANSLOCASE PROTEIN TATA, CHLOROPLASTIC"/>
    <property type="match status" value="1"/>
</dbReference>
<evidence type="ECO:0000256" key="2">
    <source>
        <dbReference type="ARBA" id="ARBA00022448"/>
    </source>
</evidence>
<evidence type="ECO:0000313" key="13">
    <source>
        <dbReference type="EMBL" id="SMR05165.1"/>
    </source>
</evidence>
<feature type="region of interest" description="Disordered" evidence="11">
    <location>
        <begin position="149"/>
        <end position="203"/>
    </location>
</feature>
<feature type="compositionally biased region" description="Low complexity" evidence="11">
    <location>
        <begin position="149"/>
        <end position="189"/>
    </location>
</feature>
<dbReference type="InterPro" id="IPR018448">
    <property type="entry name" value="TatB"/>
</dbReference>
<comment type="subunit">
    <text evidence="9">The Tat system comprises two distinct complexes: a TatABC complex, containing multiple copies of TatA, TatB and TatC subunits, and a separate TatA complex, containing only TatA subunits. Substrates initially bind to the TatABC complex, which probably triggers association of the separate TatA complex to form the active translocon.</text>
</comment>
<keyword evidence="3 9" id="KW-1003">Cell membrane</keyword>
<dbReference type="EMBL" id="LT853885">
    <property type="protein sequence ID" value="SMR05165.1"/>
    <property type="molecule type" value="Genomic_DNA"/>
</dbReference>
<dbReference type="eggNOG" id="COG1826">
    <property type="taxonomic scope" value="Bacteria"/>
</dbReference>
<evidence type="ECO:0000313" key="14">
    <source>
        <dbReference type="Proteomes" id="UP000195877"/>
    </source>
</evidence>
<evidence type="ECO:0000256" key="5">
    <source>
        <dbReference type="ARBA" id="ARBA00022927"/>
    </source>
</evidence>
<evidence type="ECO:0000256" key="8">
    <source>
        <dbReference type="ARBA" id="ARBA00023136"/>
    </source>
</evidence>
<dbReference type="GeneID" id="61892580"/>
<keyword evidence="7 9" id="KW-0811">Translocation</keyword>
<comment type="function">
    <text evidence="9">Part of the twin-arginine translocation (Tat) system that transports large folded proteins containing a characteristic twin-arginine motif in their signal peptide across membranes. Together with TatC, TatB is part of a receptor directly interacting with Tat signal peptides. TatB may form an oligomeric binding site that transiently accommodates folded Tat precursor proteins before their translocation.</text>
</comment>
<dbReference type="STRING" id="48664.BER92_18955"/>
<proteinExistence type="inferred from homology"/>
<dbReference type="PRINTS" id="PR01506">
    <property type="entry name" value="TATBPROTEIN"/>
</dbReference>
<dbReference type="HAMAP" id="MF_00237">
    <property type="entry name" value="TatB"/>
    <property type="match status" value="1"/>
</dbReference>
<dbReference type="NCBIfam" id="NF003400">
    <property type="entry name" value="PRK04654.1"/>
    <property type="match status" value="1"/>
</dbReference>
<organism evidence="13 15">
    <name type="scientific">Xanthomonas fragariae</name>
    <dbReference type="NCBI Taxonomy" id="48664"/>
    <lineage>
        <taxon>Bacteria</taxon>
        <taxon>Pseudomonadati</taxon>
        <taxon>Pseudomonadota</taxon>
        <taxon>Gammaproteobacteria</taxon>
        <taxon>Lysobacterales</taxon>
        <taxon>Lysobacteraceae</taxon>
        <taxon>Xanthomonas</taxon>
    </lineage>
</organism>
<accession>A0A1Y6GQ45</accession>
<comment type="similarity">
    <text evidence="9">Belongs to the TatB family.</text>
</comment>
<evidence type="ECO:0000256" key="3">
    <source>
        <dbReference type="ARBA" id="ARBA00022475"/>
    </source>
</evidence>
<keyword evidence="14" id="KW-1185">Reference proteome</keyword>
<dbReference type="NCBIfam" id="TIGR01410">
    <property type="entry name" value="tatB"/>
    <property type="match status" value="1"/>
</dbReference>
<dbReference type="Gene3D" id="1.20.5.3310">
    <property type="match status" value="1"/>
</dbReference>
<reference evidence="13 15" key="1">
    <citation type="submission" date="2017-05" db="EMBL/GenBank/DDBJ databases">
        <authorList>
            <person name="Song R."/>
            <person name="Chenine A.L."/>
            <person name="Ruprecht R.M."/>
        </authorList>
    </citation>
    <scope>NUCLEOTIDE SEQUENCE [LARGE SCALE GENOMIC DNA]</scope>
    <source>
        <strain evidence="13">PD5205</strain>
    </source>
</reference>
<dbReference type="Pfam" id="PF02416">
    <property type="entry name" value="TatA_B_E"/>
    <property type="match status" value="1"/>
</dbReference>
<dbReference type="Proteomes" id="UP000195877">
    <property type="component" value="Chromosome 1"/>
</dbReference>
<gene>
    <name evidence="9 13" type="primary">tatB</name>
    <name evidence="13" type="ORF">PD5205_03893</name>
    <name evidence="12" type="ORF">PD885_00103</name>
</gene>
<dbReference type="PANTHER" id="PTHR33162:SF1">
    <property type="entry name" value="SEC-INDEPENDENT PROTEIN TRANSLOCASE PROTEIN TATA, CHLOROPLASTIC"/>
    <property type="match status" value="1"/>
</dbReference>
<keyword evidence="5 9" id="KW-0653">Protein transport</keyword>
<evidence type="ECO:0000256" key="4">
    <source>
        <dbReference type="ARBA" id="ARBA00022692"/>
    </source>
</evidence>
<evidence type="ECO:0000256" key="6">
    <source>
        <dbReference type="ARBA" id="ARBA00022989"/>
    </source>
</evidence>